<dbReference type="SUPFAM" id="SSF51735">
    <property type="entry name" value="NAD(P)-binding Rossmann-fold domains"/>
    <property type="match status" value="1"/>
</dbReference>
<organism evidence="3 4">
    <name type="scientific">Hyaloscypha bicolor E</name>
    <dbReference type="NCBI Taxonomy" id="1095630"/>
    <lineage>
        <taxon>Eukaryota</taxon>
        <taxon>Fungi</taxon>
        <taxon>Dikarya</taxon>
        <taxon>Ascomycota</taxon>
        <taxon>Pezizomycotina</taxon>
        <taxon>Leotiomycetes</taxon>
        <taxon>Helotiales</taxon>
        <taxon>Hyaloscyphaceae</taxon>
        <taxon>Hyaloscypha</taxon>
        <taxon>Hyaloscypha bicolor</taxon>
    </lineage>
</organism>
<dbReference type="GeneID" id="36586528"/>
<dbReference type="STRING" id="1095630.A0A2J6SVZ5"/>
<dbReference type="InterPro" id="IPR055222">
    <property type="entry name" value="PRISE-like_Rossmann-fold"/>
</dbReference>
<dbReference type="Gene3D" id="3.40.50.720">
    <property type="entry name" value="NAD(P)-binding Rossmann-like Domain"/>
    <property type="match status" value="1"/>
</dbReference>
<feature type="domain" description="PRISE-like Rossmann-fold" evidence="2">
    <location>
        <begin position="163"/>
        <end position="324"/>
    </location>
</feature>
<keyword evidence="4" id="KW-1185">Reference proteome</keyword>
<reference evidence="3 4" key="1">
    <citation type="submission" date="2016-04" db="EMBL/GenBank/DDBJ databases">
        <title>A degradative enzymes factory behind the ericoid mycorrhizal symbiosis.</title>
        <authorList>
            <consortium name="DOE Joint Genome Institute"/>
            <person name="Martino E."/>
            <person name="Morin E."/>
            <person name="Grelet G."/>
            <person name="Kuo A."/>
            <person name="Kohler A."/>
            <person name="Daghino S."/>
            <person name="Barry K."/>
            <person name="Choi C."/>
            <person name="Cichocki N."/>
            <person name="Clum A."/>
            <person name="Copeland A."/>
            <person name="Hainaut M."/>
            <person name="Haridas S."/>
            <person name="Labutti K."/>
            <person name="Lindquist E."/>
            <person name="Lipzen A."/>
            <person name="Khouja H.-R."/>
            <person name="Murat C."/>
            <person name="Ohm R."/>
            <person name="Olson A."/>
            <person name="Spatafora J."/>
            <person name="Veneault-Fourrey C."/>
            <person name="Henrissat B."/>
            <person name="Grigoriev I."/>
            <person name="Martin F."/>
            <person name="Perotto S."/>
        </authorList>
    </citation>
    <scope>NUCLEOTIDE SEQUENCE [LARGE SCALE GENOMIC DNA]</scope>
    <source>
        <strain evidence="3 4">E</strain>
    </source>
</reference>
<dbReference type="AlphaFoldDB" id="A0A2J6SVZ5"/>
<dbReference type="EMBL" id="KZ613856">
    <property type="protein sequence ID" value="PMD54951.1"/>
    <property type="molecule type" value="Genomic_DNA"/>
</dbReference>
<name>A0A2J6SVZ5_9HELO</name>
<dbReference type="Pfam" id="PF22917">
    <property type="entry name" value="PRISE"/>
    <property type="match status" value="1"/>
</dbReference>
<feature type="transmembrane region" description="Helical" evidence="1">
    <location>
        <begin position="135"/>
        <end position="160"/>
    </location>
</feature>
<evidence type="ECO:0000313" key="3">
    <source>
        <dbReference type="EMBL" id="PMD54951.1"/>
    </source>
</evidence>
<accession>A0A2J6SVZ5</accession>
<keyword evidence="1" id="KW-1133">Transmembrane helix</keyword>
<dbReference type="Proteomes" id="UP000235371">
    <property type="component" value="Unassembled WGS sequence"/>
</dbReference>
<dbReference type="InParanoid" id="A0A2J6SVZ5"/>
<keyword evidence="1" id="KW-0472">Membrane</keyword>
<protein>
    <recommendedName>
        <fullName evidence="2">PRISE-like Rossmann-fold domain-containing protein</fullName>
    </recommendedName>
</protein>
<dbReference type="PANTHER" id="PTHR32487">
    <property type="entry name" value="3-OXO-DELTA(4,5)-STEROID 5-BETA-REDUCTASE"/>
    <property type="match status" value="1"/>
</dbReference>
<sequence length="446" mass="49001">MPRPTQTVFSEGIFHGLPTFPDHDGTRYTAIVTGANGISGSEIVDVLASSPERWETIYAMSRKPPVNKNPHVKTIAADFLSSTLKELAALFKKERIKADYIFFASYMQPPLPESAGLWSNSDELESVNVTLLSNFLAALSLAALSLAALSLAALSLAAIIPTRFLLQTGGKHYALHLGPTTIPQTEGLPSDRVSHANFYFQQEDFLSTWATKHNTTWTVTRPGFILGANPTAFINIAYALALYASVQKELGKELEFPADVGAWDANKDNTTARLIGYFSEWVVLHPEAKNEAFNLVDDSPFSYGKFWPEVARWYGLEAGLPESDASKYTTITLGMDPPPRGFGGPGVVKIAFSFEEWASRPEVKAAWEKVREREDLIGAADPWAEGKGYLLKDIFGSLDAEMLGSWSRTQTMDKAKALGWHGHVRTADGFKDTIQKMAGLKMVPAF</sequence>
<proteinExistence type="predicted"/>
<evidence type="ECO:0000259" key="2">
    <source>
        <dbReference type="Pfam" id="PF22917"/>
    </source>
</evidence>
<dbReference type="InterPro" id="IPR036291">
    <property type="entry name" value="NAD(P)-bd_dom_sf"/>
</dbReference>
<keyword evidence="1" id="KW-0812">Transmembrane</keyword>
<dbReference type="PANTHER" id="PTHR32487:SF29">
    <property type="entry name" value="NAD-DEPENDENT EPIMERASE_DEHYDRATASE DOMAIN-CONTAINING PROTEIN"/>
    <property type="match status" value="1"/>
</dbReference>
<evidence type="ECO:0000313" key="4">
    <source>
        <dbReference type="Proteomes" id="UP000235371"/>
    </source>
</evidence>
<evidence type="ECO:0000256" key="1">
    <source>
        <dbReference type="SAM" id="Phobius"/>
    </source>
</evidence>
<gene>
    <name evidence="3" type="ORF">K444DRAFT_596737</name>
</gene>
<dbReference type="OrthoDB" id="1731983at2759"/>
<dbReference type="RefSeq" id="XP_024731855.1">
    <property type="nucleotide sequence ID" value="XM_024878451.1"/>
</dbReference>